<dbReference type="InterPro" id="IPR050168">
    <property type="entry name" value="AAA_ATPase_domain"/>
</dbReference>
<dbReference type="SUPFAM" id="SSF48452">
    <property type="entry name" value="TPR-like"/>
    <property type="match status" value="1"/>
</dbReference>
<organism evidence="7 8">
    <name type="scientific">Candidatus Phosphoribacter hodrii</name>
    <dbReference type="NCBI Taxonomy" id="2953743"/>
    <lineage>
        <taxon>Bacteria</taxon>
        <taxon>Bacillati</taxon>
        <taxon>Actinomycetota</taxon>
        <taxon>Actinomycetes</taxon>
        <taxon>Micrococcales</taxon>
        <taxon>Dermatophilaceae</taxon>
        <taxon>Candidatus Phosphoribacter</taxon>
    </lineage>
</organism>
<dbReference type="Pfam" id="PF14559">
    <property type="entry name" value="TPR_19"/>
    <property type="match status" value="1"/>
</dbReference>
<comment type="caution">
    <text evidence="7">The sequence shown here is derived from an EMBL/GenBank/DDBJ whole genome shotgun (WGS) entry which is preliminary data.</text>
</comment>
<dbReference type="FunFam" id="3.40.50.300:FF:001025">
    <property type="entry name" value="ATPase family, AAA domain-containing 2B"/>
    <property type="match status" value="1"/>
</dbReference>
<dbReference type="SUPFAM" id="SSF52540">
    <property type="entry name" value="P-loop containing nucleoside triphosphate hydrolases"/>
    <property type="match status" value="1"/>
</dbReference>
<sequence length="411" mass="44280">MTNPLIASLAKAVEAAPTDVALRLHLAELLLADGQLDAALGHCATALQQDPASGSARALMGRALGGIPQPQTGPPAEATPADSGQAHGFDWSAAESEVKDIAPEPMFVEGDAGAEPEVGAWDVERATVRLADVGGMREVKERILVSFLAPMQNPEMRKLYGKSLRGGILLYGPPGCGKTFIGRAIAGEMGAQFINVGLSDVLDMYIGQSERNLHELFQIARRNAPVVIFLDEVDALGQKRSLTRHSAMRGTVNQLLAELDGVSDSNEGVYVVGATNQPWDVDPALRRPGRFDRTLLVLPPDQEAREAILGYHLKDRPIEGINLASLAKATDGYSGADLAHICESAAERAMMEGIRSGAVRMIRMDDLYAALREVRPSTGPWFDAARNVVQFANTDGTYDELRTYMKRTKKL</sequence>
<evidence type="ECO:0000256" key="4">
    <source>
        <dbReference type="RuleBase" id="RU003651"/>
    </source>
</evidence>
<dbReference type="PANTHER" id="PTHR23077:SF171">
    <property type="entry name" value="NUCLEAR VALOSIN-CONTAINING PROTEIN-LIKE"/>
    <property type="match status" value="1"/>
</dbReference>
<dbReference type="GO" id="GO:0016887">
    <property type="term" value="F:ATP hydrolysis activity"/>
    <property type="evidence" value="ECO:0007669"/>
    <property type="project" value="InterPro"/>
</dbReference>
<comment type="similarity">
    <text evidence="4">Belongs to the AAA ATPase family.</text>
</comment>
<evidence type="ECO:0000259" key="6">
    <source>
        <dbReference type="SMART" id="SM00382"/>
    </source>
</evidence>
<dbReference type="InterPro" id="IPR003959">
    <property type="entry name" value="ATPase_AAA_core"/>
</dbReference>
<dbReference type="AlphaFoldDB" id="A0A934X704"/>
<dbReference type="InterPro" id="IPR011990">
    <property type="entry name" value="TPR-like_helical_dom_sf"/>
</dbReference>
<gene>
    <name evidence="7" type="ORF">IPF40_10730</name>
</gene>
<dbReference type="Gene3D" id="1.25.40.10">
    <property type="entry name" value="Tetratricopeptide repeat domain"/>
    <property type="match status" value="1"/>
</dbReference>
<dbReference type="Pfam" id="PF00004">
    <property type="entry name" value="AAA"/>
    <property type="match status" value="1"/>
</dbReference>
<dbReference type="Gene3D" id="1.10.8.60">
    <property type="match status" value="1"/>
</dbReference>
<dbReference type="PROSITE" id="PS00674">
    <property type="entry name" value="AAA"/>
    <property type="match status" value="1"/>
</dbReference>
<evidence type="ECO:0000313" key="7">
    <source>
        <dbReference type="EMBL" id="MBK6301485.1"/>
    </source>
</evidence>
<evidence type="ECO:0000256" key="5">
    <source>
        <dbReference type="SAM" id="MobiDB-lite"/>
    </source>
</evidence>
<feature type="region of interest" description="Disordered" evidence="5">
    <location>
        <begin position="64"/>
        <end position="87"/>
    </location>
</feature>
<protein>
    <submittedName>
        <fullName evidence="7">ATP-binding protein</fullName>
    </submittedName>
</protein>
<accession>A0A934X704</accession>
<dbReference type="InterPro" id="IPR003960">
    <property type="entry name" value="ATPase_AAA_CS"/>
</dbReference>
<dbReference type="GO" id="GO:0005524">
    <property type="term" value="F:ATP binding"/>
    <property type="evidence" value="ECO:0007669"/>
    <property type="project" value="UniProtKB-KW"/>
</dbReference>
<dbReference type="Proteomes" id="UP000718281">
    <property type="component" value="Unassembled WGS sequence"/>
</dbReference>
<evidence type="ECO:0000256" key="2">
    <source>
        <dbReference type="ARBA" id="ARBA00022840"/>
    </source>
</evidence>
<dbReference type="Gene3D" id="3.40.50.300">
    <property type="entry name" value="P-loop containing nucleotide triphosphate hydrolases"/>
    <property type="match status" value="1"/>
</dbReference>
<dbReference type="PANTHER" id="PTHR23077">
    <property type="entry name" value="AAA-FAMILY ATPASE"/>
    <property type="match status" value="1"/>
</dbReference>
<evidence type="ECO:0000256" key="3">
    <source>
        <dbReference type="ARBA" id="ARBA00023054"/>
    </source>
</evidence>
<dbReference type="InterPro" id="IPR003593">
    <property type="entry name" value="AAA+_ATPase"/>
</dbReference>
<dbReference type="EMBL" id="JADIXZ010000004">
    <property type="protein sequence ID" value="MBK6301485.1"/>
    <property type="molecule type" value="Genomic_DNA"/>
</dbReference>
<dbReference type="InterPro" id="IPR027417">
    <property type="entry name" value="P-loop_NTPase"/>
</dbReference>
<keyword evidence="3" id="KW-0175">Coiled coil</keyword>
<name>A0A934X704_9MICO</name>
<dbReference type="InterPro" id="IPR041569">
    <property type="entry name" value="AAA_lid_3"/>
</dbReference>
<reference evidence="7 8" key="1">
    <citation type="submission" date="2020-10" db="EMBL/GenBank/DDBJ databases">
        <title>Connecting structure to function with the recovery of over 1000 high-quality activated sludge metagenome-assembled genomes encoding full-length rRNA genes using long-read sequencing.</title>
        <authorList>
            <person name="Singleton C.M."/>
            <person name="Petriglieri F."/>
            <person name="Kristensen J.M."/>
            <person name="Kirkegaard R.H."/>
            <person name="Michaelsen T.Y."/>
            <person name="Andersen M.H."/>
            <person name="Karst S.M."/>
            <person name="Dueholm M.S."/>
            <person name="Nielsen P.H."/>
            <person name="Albertsen M."/>
        </authorList>
    </citation>
    <scope>NUCLEOTIDE SEQUENCE [LARGE SCALE GENOMIC DNA]</scope>
    <source>
        <strain evidence="7">AalE_18-Q3-R2-46_BAT3C.188</strain>
    </source>
</reference>
<evidence type="ECO:0000313" key="8">
    <source>
        <dbReference type="Proteomes" id="UP000718281"/>
    </source>
</evidence>
<dbReference type="Pfam" id="PF17862">
    <property type="entry name" value="AAA_lid_3"/>
    <property type="match status" value="1"/>
</dbReference>
<evidence type="ECO:0000256" key="1">
    <source>
        <dbReference type="ARBA" id="ARBA00022741"/>
    </source>
</evidence>
<keyword evidence="2 4" id="KW-0067">ATP-binding</keyword>
<feature type="domain" description="AAA+ ATPase" evidence="6">
    <location>
        <begin position="164"/>
        <end position="301"/>
    </location>
</feature>
<proteinExistence type="inferred from homology"/>
<keyword evidence="1 4" id="KW-0547">Nucleotide-binding</keyword>
<dbReference type="SMART" id="SM00382">
    <property type="entry name" value="AAA"/>
    <property type="match status" value="1"/>
</dbReference>